<comment type="caution">
    <text evidence="1">The sequence shown here is derived from an EMBL/GenBank/DDBJ whole genome shotgun (WGS) entry which is preliminary data.</text>
</comment>
<organism evidence="1 2">
    <name type="scientific">Cucurbita argyrosperma subsp. sororia</name>
    <dbReference type="NCBI Taxonomy" id="37648"/>
    <lineage>
        <taxon>Eukaryota</taxon>
        <taxon>Viridiplantae</taxon>
        <taxon>Streptophyta</taxon>
        <taxon>Embryophyta</taxon>
        <taxon>Tracheophyta</taxon>
        <taxon>Spermatophyta</taxon>
        <taxon>Magnoliopsida</taxon>
        <taxon>eudicotyledons</taxon>
        <taxon>Gunneridae</taxon>
        <taxon>Pentapetalae</taxon>
        <taxon>rosids</taxon>
        <taxon>fabids</taxon>
        <taxon>Cucurbitales</taxon>
        <taxon>Cucurbitaceae</taxon>
        <taxon>Cucurbiteae</taxon>
        <taxon>Cucurbita</taxon>
    </lineage>
</organism>
<sequence length="97" mass="10601">MESPRPIKCSNAVAGVPERGKGFASDIPIVNGGISIHLPTPLMLMELIEGEDNAVRLPYGRSIRELLFHSPGNAFSSSYVAKDYSDLDIFFSFPVFV</sequence>
<evidence type="ECO:0000313" key="1">
    <source>
        <dbReference type="EMBL" id="KAG6588869.1"/>
    </source>
</evidence>
<feature type="non-terminal residue" evidence="1">
    <location>
        <position position="1"/>
    </location>
</feature>
<dbReference type="Proteomes" id="UP000685013">
    <property type="component" value="Chromosome 11"/>
</dbReference>
<name>A0AAV6MXZ0_9ROSI</name>
<protein>
    <submittedName>
        <fullName evidence="1">Uncharacterized protein</fullName>
    </submittedName>
</protein>
<gene>
    <name evidence="1" type="ORF">SDJN03_17434</name>
</gene>
<proteinExistence type="predicted"/>
<dbReference type="EMBL" id="JAGKQH010000011">
    <property type="protein sequence ID" value="KAG6588869.1"/>
    <property type="molecule type" value="Genomic_DNA"/>
</dbReference>
<reference evidence="1 2" key="1">
    <citation type="journal article" date="2021" name="Hortic Res">
        <title>The domestication of Cucurbita argyrosperma as revealed by the genome of its wild relative.</title>
        <authorList>
            <person name="Barrera-Redondo J."/>
            <person name="Sanchez-de la Vega G."/>
            <person name="Aguirre-Liguori J.A."/>
            <person name="Castellanos-Morales G."/>
            <person name="Gutierrez-Guerrero Y.T."/>
            <person name="Aguirre-Dugua X."/>
            <person name="Aguirre-Planter E."/>
            <person name="Tenaillon M.I."/>
            <person name="Lira-Saade R."/>
            <person name="Eguiarte L.E."/>
        </authorList>
    </citation>
    <scope>NUCLEOTIDE SEQUENCE [LARGE SCALE GENOMIC DNA]</scope>
    <source>
        <strain evidence="1">JBR-2021</strain>
    </source>
</reference>
<accession>A0AAV6MXZ0</accession>
<dbReference type="AlphaFoldDB" id="A0AAV6MXZ0"/>
<keyword evidence="2" id="KW-1185">Reference proteome</keyword>
<evidence type="ECO:0000313" key="2">
    <source>
        <dbReference type="Proteomes" id="UP000685013"/>
    </source>
</evidence>